<keyword evidence="2" id="KW-1185">Reference proteome</keyword>
<dbReference type="AlphaFoldDB" id="A0A0F3IJ52"/>
<evidence type="ECO:0000313" key="2">
    <source>
        <dbReference type="Proteomes" id="UP000033684"/>
    </source>
</evidence>
<proteinExistence type="predicted"/>
<comment type="caution">
    <text evidence="1">The sequence shown here is derived from an EMBL/GenBank/DDBJ whole genome shotgun (WGS) entry which is preliminary data.</text>
</comment>
<dbReference type="OrthoDB" id="8478190at2"/>
<dbReference type="Proteomes" id="UP000033684">
    <property type="component" value="Unassembled WGS sequence"/>
</dbReference>
<dbReference type="GO" id="GO:0008289">
    <property type="term" value="F:lipid binding"/>
    <property type="evidence" value="ECO:0007669"/>
    <property type="project" value="InterPro"/>
</dbReference>
<reference evidence="2" key="1">
    <citation type="submission" date="2015-03" db="EMBL/GenBank/DDBJ databases">
        <title>Draft genome sequence of a novel methanotroph (Sn10-6) isolated from flooded ricefield rhizosphere in India.</title>
        <authorList>
            <person name="Pandit P.S."/>
            <person name="Pore S.D."/>
            <person name="Arora P."/>
            <person name="Kapse N.G."/>
            <person name="Dhakephalkar P.K."/>
            <person name="Rahalkar M.C."/>
        </authorList>
    </citation>
    <scope>NUCLEOTIDE SEQUENCE [LARGE SCALE GENOMIC DNA]</scope>
    <source>
        <strain evidence="2">Sn10-6</strain>
    </source>
</reference>
<dbReference type="InterPro" id="IPR017943">
    <property type="entry name" value="Bactericidal_perm-incr_a/b_dom"/>
</dbReference>
<dbReference type="SUPFAM" id="SSF55394">
    <property type="entry name" value="Bactericidal permeability-increasing protein, BPI"/>
    <property type="match status" value="1"/>
</dbReference>
<dbReference type="Gene3D" id="3.15.20.10">
    <property type="entry name" value="Bactericidal permeability-increasing protein, domain 2"/>
    <property type="match status" value="1"/>
</dbReference>
<dbReference type="EMBL" id="LAJX01000102">
    <property type="protein sequence ID" value="KJV06543.1"/>
    <property type="molecule type" value="Genomic_DNA"/>
</dbReference>
<organism evidence="1 2">
    <name type="scientific">Methylocucumis oryzae</name>
    <dbReference type="NCBI Taxonomy" id="1632867"/>
    <lineage>
        <taxon>Bacteria</taxon>
        <taxon>Pseudomonadati</taxon>
        <taxon>Pseudomonadota</taxon>
        <taxon>Gammaproteobacteria</taxon>
        <taxon>Methylococcales</taxon>
        <taxon>Methylococcaceae</taxon>
        <taxon>Methylocucumis</taxon>
    </lineage>
</organism>
<reference evidence="1 2" key="2">
    <citation type="journal article" date="2016" name="Microb. Ecol.">
        <title>Genome Characteristics of a Novel Type I Methanotroph (Sn10-6) Isolated from a Flooded Indian Rice Field.</title>
        <authorList>
            <person name="Rahalkar M.C."/>
            <person name="Pandit P.S."/>
            <person name="Dhakephalkar P.K."/>
            <person name="Pore S."/>
            <person name="Arora P."/>
            <person name="Kapse N."/>
        </authorList>
    </citation>
    <scope>NUCLEOTIDE SEQUENCE [LARGE SCALE GENOMIC DNA]</scope>
    <source>
        <strain evidence="1 2">Sn10-6</strain>
    </source>
</reference>
<name>A0A0F3IJ52_9GAMM</name>
<accession>A0A0F3IJ52</accession>
<protein>
    <submittedName>
        <fullName evidence="1">Uncharacterized protein</fullName>
    </submittedName>
</protein>
<sequence length="192" mass="20630">MTLLQSQLPADVYQLLQAIAGNAYLTQAAVEAFLTSATVPTQYFSTIETAAKIAAMASTQDISYTLTIQNSANPQPNITFSVKRTDVLTDLALGISSNNTQTLQFGFANAENTITYDSSSIPGFNGPIFEAIVWVIAEGLYAQNLADLGKTGVPLPIMQDFQFDFGNAELSIQTGYVSILADVVYKSNLVTH</sequence>
<evidence type="ECO:0000313" key="1">
    <source>
        <dbReference type="EMBL" id="KJV06543.1"/>
    </source>
</evidence>
<gene>
    <name evidence="1" type="ORF">VZ94_10415</name>
</gene>